<dbReference type="FunFam" id="1.20.1560.10:FF:000003">
    <property type="entry name" value="ABC transporter C family member 10"/>
    <property type="match status" value="1"/>
</dbReference>
<evidence type="ECO:0000256" key="5">
    <source>
        <dbReference type="ARBA" id="ARBA00022692"/>
    </source>
</evidence>
<dbReference type="InterPro" id="IPR056228">
    <property type="entry name" value="ABCC10-like_N"/>
</dbReference>
<evidence type="ECO:0000313" key="13">
    <source>
        <dbReference type="Proteomes" id="UP000790787"/>
    </source>
</evidence>
<evidence type="ECO:0000256" key="2">
    <source>
        <dbReference type="ARBA" id="ARBA00009726"/>
    </source>
</evidence>
<dbReference type="OrthoDB" id="6500128at2759"/>
<sequence>MVLSVLDKVKKVTQTCLFCLHLKETELMDFLNTFCGKSFDACLNHTFLLSVDSLLLIILLVVLACNVVSLRKFLCQSKCRRVSKLSICSVVFNGCLGLGYIVLGAWKLKEQLHDQEYQTFLPLHRWLAFLVHGITWLFVSSIISLYKQQLFLIVKLYSILALLLAGFLCITSVWKCINYDHVIGGEVIVDALSLLGAILLICSGFKESDEYGNYEGIDLCDETFYKPLQCEDGISNETTPFANAGFLGKFSFWWLNPLMQKGKKKTLEDEDVPQLRSADGAGTCFNLFNEQLNILKRKDPLRKPSILMALLLCQQKEIFISGIFALIKTLTLTTGPLFLHTFIEVSEGKEAFKYEGYALTAGFFLAKCSESLAQRQWCFRSRLIGLQVKSSLTAAIFQKQLQVSNAAKTTHSPGQIMNYVTVDAHKIGEFPFWFHQIWTTILQLVLVLCLIYYSIGVAASAALVIVILIVLVNSPLAKLQLKYQINLMIAQDKRLKAITEALTHMKVLKLYSWEKHFLNEINKLRSEETKWLSLVQTQKGYYLILFWSSPILVSSATFVACYLFGVPLNVSNVFTFLASLNLLQDPIRRIPDVVGAFIEAKVSLSRIVKFLEEPDMDRRDHMKQSPDDLNIYIKCTDVSWEMNSLNPALRDINLEIKHGEKVAVCGEVGSGKSTLMSLILGEVPYINGTVKVYGKTAYVSQTAWIQTGTIKENILFGSNMEPQRYRQALVKSSLVKDLEMLPFGDLTEIGERGNNLSGGQKQRVQLARALYQDADIYLLDDPFSAVDAHTSTNLFNDYVMGALSGKTVLLVTHQVEFLPTFDSILLISCGKILKSGTFDELLSQSEEFQELVNAQKTPSGPKCEEIYATKRPKVAEIEINNVSSDECGVVSLKGNQLIKAEEREVGDAGMKPYIQYLKHYKGFLYFSLAVIAHTMFVVGQYIQSYKLATDLQNSSVSRLKLITVYTIIGLSLLLFLLLRSLLTVKLGLGASKSIFCTLSSSLFFAPMSFFDSTPFGRILSRVSSDLSTVDIELPFLINFTVGSIIISYSTYVILCFLAPEVLLAIVLMIYVTILVQRYYNASAKELMRLNGTTKSLVANHLAESISGITTIRSFGQEGRFFVKNLEFIDKNARPFFHTFSATEWLILLLEIMCAVIMSSWMLGMTSLHIGSSVSGLIGMAFSYGLSLNAVLVWSVQCECTIANSIISVERLEQYMRLPSEATEVGRSNHTLPGWPTRGKVEIRDLKVRYRPNGPLVLQGISCTFEGGQKIGVVGRTGSGKTTLISALFRLVEPTDGKIIIDDRDISTLRLHDLRSRIGIIPQDPTLFTGSVRYNLDPLSEYSDDQIWKVLEKCQLREAVQGKETGLDSAVLQDGSNWSMGQRQLFCLGRALLKRSRILVLDEATASIDNATDAILQKIIRLEFVDCTVITVAHRIPTVMDYTKVLAISDGKLVEFDEPKKLISKDGSLFGELVKEYWARAEK</sequence>
<evidence type="ECO:0000256" key="4">
    <source>
        <dbReference type="ARBA" id="ARBA00022448"/>
    </source>
</evidence>
<dbReference type="GO" id="GO:0008559">
    <property type="term" value="F:ABC-type xenobiotic transporter activity"/>
    <property type="evidence" value="ECO:0007669"/>
    <property type="project" value="UniProtKB-EC"/>
</dbReference>
<dbReference type="GO" id="GO:0140359">
    <property type="term" value="F:ABC-type transporter activity"/>
    <property type="evidence" value="ECO:0000318"/>
    <property type="project" value="GO_Central"/>
</dbReference>
<dbReference type="RefSeq" id="XP_016480233.1">
    <property type="nucleotide sequence ID" value="XM_016624747.1"/>
</dbReference>
<dbReference type="InterPro" id="IPR003593">
    <property type="entry name" value="AAA+_ATPase"/>
</dbReference>
<dbReference type="CDD" id="cd18580">
    <property type="entry name" value="ABC_6TM_ABCC_D2"/>
    <property type="match status" value="1"/>
</dbReference>
<evidence type="ECO:0000256" key="9">
    <source>
        <dbReference type="ARBA" id="ARBA00022967"/>
    </source>
</evidence>
<dbReference type="SUPFAM" id="SSF90123">
    <property type="entry name" value="ABC transporter transmembrane region"/>
    <property type="match status" value="2"/>
</dbReference>
<dbReference type="Gene3D" id="3.40.50.300">
    <property type="entry name" value="P-loop containing nucleotide triphosphate hydrolases"/>
    <property type="match status" value="2"/>
</dbReference>
<dbReference type="InterPro" id="IPR050173">
    <property type="entry name" value="ABC_transporter_C-like"/>
</dbReference>
<keyword evidence="5" id="KW-0812">Transmembrane</keyword>
<dbReference type="PROSITE" id="PS50929">
    <property type="entry name" value="ABC_TM1F"/>
    <property type="match status" value="2"/>
</dbReference>
<evidence type="ECO:0000256" key="1">
    <source>
        <dbReference type="ARBA" id="ARBA00004141"/>
    </source>
</evidence>
<keyword evidence="6" id="KW-0677">Repeat</keyword>
<dbReference type="STRING" id="4097.A0A1S4AUQ1"/>
<dbReference type="FunFam" id="3.40.50.300:FF:000169">
    <property type="entry name" value="ABC transporter C family member 3"/>
    <property type="match status" value="1"/>
</dbReference>
<dbReference type="FunFam" id="3.40.50.300:FF:000508">
    <property type="entry name" value="ABC transporter C family member 5"/>
    <property type="match status" value="1"/>
</dbReference>
<dbReference type="Pfam" id="PF24358">
    <property type="entry name" value="ABCC10_N"/>
    <property type="match status" value="1"/>
</dbReference>
<dbReference type="OMA" id="GFSANEW"/>
<dbReference type="GeneID" id="107801420"/>
<evidence type="ECO:0000256" key="6">
    <source>
        <dbReference type="ARBA" id="ARBA00022737"/>
    </source>
</evidence>
<dbReference type="GO" id="GO:0005524">
    <property type="term" value="F:ATP binding"/>
    <property type="evidence" value="ECO:0007669"/>
    <property type="project" value="UniProtKB-KW"/>
</dbReference>
<dbReference type="InterPro" id="IPR036640">
    <property type="entry name" value="ABC1_TM_sf"/>
</dbReference>
<dbReference type="Proteomes" id="UP000790787">
    <property type="component" value="Chromosome 18"/>
</dbReference>
<accession>A0A1S4AUQ1</accession>
<evidence type="ECO:0000256" key="3">
    <source>
        <dbReference type="ARBA" id="ARBA00012191"/>
    </source>
</evidence>
<name>A0A1S4AUQ1_TOBAC</name>
<evidence type="ECO:0000313" key="14">
    <source>
        <dbReference type="RefSeq" id="XP_016480233.1"/>
    </source>
</evidence>
<dbReference type="FunFam" id="1.20.1560.10:FF:000002">
    <property type="entry name" value="ABC transporter C family member 5"/>
    <property type="match status" value="1"/>
</dbReference>
<reference evidence="13" key="1">
    <citation type="journal article" date="2014" name="Nat. Commun.">
        <title>The tobacco genome sequence and its comparison with those of tomato and potato.</title>
        <authorList>
            <person name="Sierro N."/>
            <person name="Battey J.N."/>
            <person name="Ouadi S."/>
            <person name="Bakaher N."/>
            <person name="Bovet L."/>
            <person name="Willig A."/>
            <person name="Goepfert S."/>
            <person name="Peitsch M.C."/>
            <person name="Ivanov N.V."/>
        </authorList>
    </citation>
    <scope>NUCLEOTIDE SEQUENCE [LARGE SCALE GENOMIC DNA]</scope>
</reference>
<dbReference type="InterPro" id="IPR011527">
    <property type="entry name" value="ABC1_TM_dom"/>
</dbReference>
<dbReference type="GO" id="GO:0016887">
    <property type="term" value="F:ATP hydrolysis activity"/>
    <property type="evidence" value="ECO:0007669"/>
    <property type="project" value="InterPro"/>
</dbReference>
<evidence type="ECO:0000256" key="10">
    <source>
        <dbReference type="ARBA" id="ARBA00022989"/>
    </source>
</evidence>
<reference evidence="14" key="2">
    <citation type="submission" date="2025-08" db="UniProtKB">
        <authorList>
            <consortium name="RefSeq"/>
        </authorList>
    </citation>
    <scope>IDENTIFICATION</scope>
</reference>
<comment type="similarity">
    <text evidence="2">Belongs to the ABC transporter superfamily. ABCC family. Conjugate transporter (TC 3.A.1.208) subfamily.</text>
</comment>
<proteinExistence type="inferred from homology"/>
<dbReference type="InterPro" id="IPR003439">
    <property type="entry name" value="ABC_transporter-like_ATP-bd"/>
</dbReference>
<dbReference type="PANTHER" id="PTHR24223:SF263">
    <property type="entry name" value="ABC-TYPE XENOBIOTIC TRANSPORTER"/>
    <property type="match status" value="1"/>
</dbReference>
<dbReference type="SMART" id="SM00382">
    <property type="entry name" value="AAA"/>
    <property type="match status" value="2"/>
</dbReference>
<evidence type="ECO:0000256" key="8">
    <source>
        <dbReference type="ARBA" id="ARBA00022840"/>
    </source>
</evidence>
<comment type="catalytic activity">
    <reaction evidence="12">
        <text>ATP + H2O + xenobioticSide 1 = ADP + phosphate + xenobioticSide 2.</text>
        <dbReference type="EC" id="7.6.2.2"/>
    </reaction>
</comment>
<dbReference type="CDD" id="cd18579">
    <property type="entry name" value="ABC_6TM_ABCC_D1"/>
    <property type="match status" value="1"/>
</dbReference>
<evidence type="ECO:0000256" key="7">
    <source>
        <dbReference type="ARBA" id="ARBA00022741"/>
    </source>
</evidence>
<evidence type="ECO:0000256" key="12">
    <source>
        <dbReference type="ARBA" id="ARBA00034018"/>
    </source>
</evidence>
<organism evidence="13 14">
    <name type="scientific">Nicotiana tabacum</name>
    <name type="common">Common tobacco</name>
    <dbReference type="NCBI Taxonomy" id="4097"/>
    <lineage>
        <taxon>Eukaryota</taxon>
        <taxon>Viridiplantae</taxon>
        <taxon>Streptophyta</taxon>
        <taxon>Embryophyta</taxon>
        <taxon>Tracheophyta</taxon>
        <taxon>Spermatophyta</taxon>
        <taxon>Magnoliopsida</taxon>
        <taxon>eudicotyledons</taxon>
        <taxon>Gunneridae</taxon>
        <taxon>Pentapetalae</taxon>
        <taxon>asterids</taxon>
        <taxon>lamiids</taxon>
        <taxon>Solanales</taxon>
        <taxon>Solanaceae</taxon>
        <taxon>Nicotianoideae</taxon>
        <taxon>Nicotianeae</taxon>
        <taxon>Nicotiana</taxon>
    </lineage>
</organism>
<keyword evidence="8" id="KW-0067">ATP-binding</keyword>
<keyword evidence="7" id="KW-0547">Nucleotide-binding</keyword>
<dbReference type="CDD" id="cd03250">
    <property type="entry name" value="ABCC_MRP_domain1"/>
    <property type="match status" value="1"/>
</dbReference>
<dbReference type="CDD" id="cd03244">
    <property type="entry name" value="ABCC_MRP_domain2"/>
    <property type="match status" value="1"/>
</dbReference>
<comment type="subcellular location">
    <subcellularLocation>
        <location evidence="1">Membrane</location>
        <topology evidence="1">Multi-pass membrane protein</topology>
    </subcellularLocation>
</comment>
<dbReference type="KEGG" id="nta:107801420"/>
<dbReference type="InterPro" id="IPR017871">
    <property type="entry name" value="ABC_transporter-like_CS"/>
</dbReference>
<gene>
    <name evidence="14" type="primary">LOC107801420</name>
</gene>
<evidence type="ECO:0000256" key="11">
    <source>
        <dbReference type="ARBA" id="ARBA00023136"/>
    </source>
</evidence>
<keyword evidence="11" id="KW-0472">Membrane</keyword>
<dbReference type="GO" id="GO:0016020">
    <property type="term" value="C:membrane"/>
    <property type="evidence" value="ECO:0007669"/>
    <property type="project" value="UniProtKB-SubCell"/>
</dbReference>
<dbReference type="SMR" id="A0A1S4AUQ1"/>
<keyword evidence="13" id="KW-1185">Reference proteome</keyword>
<dbReference type="GO" id="GO:0055085">
    <property type="term" value="P:transmembrane transport"/>
    <property type="evidence" value="ECO:0000318"/>
    <property type="project" value="GO_Central"/>
</dbReference>
<dbReference type="Pfam" id="PF00005">
    <property type="entry name" value="ABC_tran"/>
    <property type="match status" value="2"/>
</dbReference>
<dbReference type="InterPro" id="IPR027417">
    <property type="entry name" value="P-loop_NTPase"/>
</dbReference>
<dbReference type="InterPro" id="IPR044726">
    <property type="entry name" value="ABCC_6TM_D2"/>
</dbReference>
<keyword evidence="10" id="KW-1133">Transmembrane helix</keyword>
<dbReference type="Gene3D" id="1.20.1560.10">
    <property type="entry name" value="ABC transporter type 1, transmembrane domain"/>
    <property type="match status" value="2"/>
</dbReference>
<keyword evidence="4" id="KW-0813">Transport</keyword>
<keyword evidence="9" id="KW-1278">Translocase</keyword>
<dbReference type="PROSITE" id="PS50893">
    <property type="entry name" value="ABC_TRANSPORTER_2"/>
    <property type="match status" value="2"/>
</dbReference>
<dbReference type="EC" id="7.6.2.2" evidence="3"/>
<dbReference type="PROSITE" id="PS00211">
    <property type="entry name" value="ABC_TRANSPORTER_1"/>
    <property type="match status" value="1"/>
</dbReference>
<dbReference type="InterPro" id="IPR044746">
    <property type="entry name" value="ABCC_6TM_D1"/>
</dbReference>
<dbReference type="SUPFAM" id="SSF52540">
    <property type="entry name" value="P-loop containing nucleoside triphosphate hydrolases"/>
    <property type="match status" value="2"/>
</dbReference>
<dbReference type="PANTHER" id="PTHR24223">
    <property type="entry name" value="ATP-BINDING CASSETTE SUB-FAMILY C"/>
    <property type="match status" value="1"/>
</dbReference>
<dbReference type="PaxDb" id="4097-A0A1S4AUQ1"/>
<dbReference type="Pfam" id="PF00664">
    <property type="entry name" value="ABC_membrane"/>
    <property type="match status" value="2"/>
</dbReference>
<protein>
    <recommendedName>
        <fullName evidence="3">ABC-type xenobiotic transporter</fullName>
        <ecNumber evidence="3">7.6.2.2</ecNumber>
    </recommendedName>
</protein>